<keyword evidence="2" id="KW-0732">Signal</keyword>
<dbReference type="eggNOG" id="COG1262">
    <property type="taxonomic scope" value="Bacteria"/>
</dbReference>
<accession>G7UUJ2</accession>
<evidence type="ECO:0000313" key="5">
    <source>
        <dbReference type="Proteomes" id="UP000005870"/>
    </source>
</evidence>
<dbReference type="Pfam" id="PF03781">
    <property type="entry name" value="FGE-sulfatase"/>
    <property type="match status" value="1"/>
</dbReference>
<dbReference type="STRING" id="1045855.DSC_08160"/>
<dbReference type="InterPro" id="IPR016187">
    <property type="entry name" value="CTDL_fold"/>
</dbReference>
<name>G7UUJ2_PSEUP</name>
<dbReference type="KEGG" id="psd:DSC_08160"/>
<proteinExistence type="predicted"/>
<dbReference type="HOGENOM" id="CLU_482179_0_0_6"/>
<dbReference type="PROSITE" id="PS51257">
    <property type="entry name" value="PROKAR_LIPOPROTEIN"/>
    <property type="match status" value="1"/>
</dbReference>
<dbReference type="InterPro" id="IPR011990">
    <property type="entry name" value="TPR-like_helical_dom_sf"/>
</dbReference>
<reference evidence="4 5" key="1">
    <citation type="journal article" date="2012" name="J. Bacteriol.">
        <title>Complete Genome Sequence of the BTEX-Degrading Bacterium Pseudoxanthomonas spadix BD-a59.</title>
        <authorList>
            <person name="Lee S.H."/>
            <person name="Jin H.M."/>
            <person name="Lee H.J."/>
            <person name="Kim J.M."/>
            <person name="Jeon C.O."/>
        </authorList>
    </citation>
    <scope>NUCLEOTIDE SEQUENCE [LARGE SCALE GENOMIC DNA]</scope>
    <source>
        <strain evidence="4 5">BD-a59</strain>
    </source>
</reference>
<evidence type="ECO:0000256" key="1">
    <source>
        <dbReference type="SAM" id="MobiDB-lite"/>
    </source>
</evidence>
<evidence type="ECO:0000256" key="2">
    <source>
        <dbReference type="SAM" id="SignalP"/>
    </source>
</evidence>
<dbReference type="SUPFAM" id="SSF56436">
    <property type="entry name" value="C-type lectin-like"/>
    <property type="match status" value="1"/>
</dbReference>
<dbReference type="EMBL" id="CP003093">
    <property type="protein sequence ID" value="AER56283.1"/>
    <property type="molecule type" value="Genomic_DNA"/>
</dbReference>
<dbReference type="InterPro" id="IPR051043">
    <property type="entry name" value="Sulfatase_Mod_Factor_Kinase"/>
</dbReference>
<evidence type="ECO:0000313" key="4">
    <source>
        <dbReference type="EMBL" id="AER56283.1"/>
    </source>
</evidence>
<keyword evidence="5" id="KW-1185">Reference proteome</keyword>
<dbReference type="PANTHER" id="PTHR23150:SF35">
    <property type="entry name" value="BLL6746 PROTEIN"/>
    <property type="match status" value="1"/>
</dbReference>
<feature type="chain" id="PRO_5003504455" evidence="2">
    <location>
        <begin position="26"/>
        <end position="628"/>
    </location>
</feature>
<dbReference type="InterPro" id="IPR042095">
    <property type="entry name" value="SUMF_sf"/>
</dbReference>
<protein>
    <submittedName>
        <fullName evidence="4">Sulfatase-modifying factor protein</fullName>
    </submittedName>
</protein>
<dbReference type="Proteomes" id="UP000005870">
    <property type="component" value="Chromosome"/>
</dbReference>
<dbReference type="Gene3D" id="3.90.1580.10">
    <property type="entry name" value="paralog of FGE (formylglycine-generating enzyme)"/>
    <property type="match status" value="1"/>
</dbReference>
<feature type="signal peptide" evidence="2">
    <location>
        <begin position="1"/>
        <end position="25"/>
    </location>
</feature>
<dbReference type="Gene3D" id="1.25.40.10">
    <property type="entry name" value="Tetratricopeptide repeat domain"/>
    <property type="match status" value="1"/>
</dbReference>
<dbReference type="AlphaFoldDB" id="G7UUJ2"/>
<evidence type="ECO:0000259" key="3">
    <source>
        <dbReference type="Pfam" id="PF03781"/>
    </source>
</evidence>
<dbReference type="GO" id="GO:0120147">
    <property type="term" value="F:formylglycine-generating oxidase activity"/>
    <property type="evidence" value="ECO:0007669"/>
    <property type="project" value="TreeGrafter"/>
</dbReference>
<feature type="region of interest" description="Disordered" evidence="1">
    <location>
        <begin position="28"/>
        <end position="62"/>
    </location>
</feature>
<dbReference type="PANTHER" id="PTHR23150">
    <property type="entry name" value="SULFATASE MODIFYING FACTOR 1, 2"/>
    <property type="match status" value="1"/>
</dbReference>
<feature type="compositionally biased region" description="Low complexity" evidence="1">
    <location>
        <begin position="42"/>
        <end position="58"/>
    </location>
</feature>
<organism evidence="4 5">
    <name type="scientific">Pseudoxanthomonas spadix (strain BD-a59)</name>
    <dbReference type="NCBI Taxonomy" id="1045855"/>
    <lineage>
        <taxon>Bacteria</taxon>
        <taxon>Pseudomonadati</taxon>
        <taxon>Pseudomonadota</taxon>
        <taxon>Gammaproteobacteria</taxon>
        <taxon>Lysobacterales</taxon>
        <taxon>Lysobacteraceae</taxon>
        <taxon>Pseudoxanthomonas</taxon>
    </lineage>
</organism>
<sequence length="628" mass="67342">MRRIVPALLMLALLMLMLAGCGERAADPVAAPQASPPPTSPPAASVSVPRRPSVTVSTDAGDEAGLNWTPPALVLTREQVRQARRDAAAAVRAGDLFEGPRDAIPLYLALLRLDPEDRLAQRGLARAASALLAQGERALAAAEDDSQALARAVRIAAVLRTVLPDDTRTQAYLARLDLAEQLARLNATGESQLRQGLLGEGDAPGALDSFRSALELAPGQSRARQGLAATESAFIRRAEDAARAGDFEGAARWMGFASQVRADAPTVKDAYARIEQERARQIAALRDAGVAELATPLGLKSAREKLAAALRIAAPGDPVVADLRQRIDLATHYGLFRPGQAFTDALAGGGRTPTMVVVPHGGFRMGADEDEPGATQAEQPAHYVRFDRGFAVSRHPVTVGEFRRFVQATGHRARATRRGHSMVYDERSGNFVRRSGVDWQSGYAGARVGDDMPVLHVSVRDAEAYADWLAEQTGHGYRLPSEAEFEYVLRAGTQGRYPWGNENPPPKGVANLAGGNDVSPSGRRWANAFVGYGDGWWGPAPVGTFRPNPWGLYDLGGNVSEWVTDCWHANFRRAPADGAAWFNPGCRARVVRGGAWASSPQQARAAWRSSQDSDVTSARVGFRVVRGI</sequence>
<dbReference type="InterPro" id="IPR005532">
    <property type="entry name" value="SUMF_dom"/>
</dbReference>
<feature type="domain" description="Sulfatase-modifying factor enzyme-like" evidence="3">
    <location>
        <begin position="352"/>
        <end position="626"/>
    </location>
</feature>
<gene>
    <name evidence="4" type="ordered locus">DSC_08160</name>
</gene>